<dbReference type="GO" id="GO:0071555">
    <property type="term" value="P:cell wall organization"/>
    <property type="evidence" value="ECO:0007669"/>
    <property type="project" value="UniProtKB-KW"/>
</dbReference>
<evidence type="ECO:0000256" key="16">
    <source>
        <dbReference type="ARBA" id="ARBA00023316"/>
    </source>
</evidence>
<comment type="caution">
    <text evidence="23">The sequence shown here is derived from an EMBL/GenBank/DDBJ whole genome shotgun (WGS) entry which is preliminary data.</text>
</comment>
<dbReference type="Gene3D" id="3.30.1490.20">
    <property type="entry name" value="ATP-grasp fold, A domain"/>
    <property type="match status" value="1"/>
</dbReference>
<dbReference type="InterPro" id="IPR005905">
    <property type="entry name" value="D_ala_D_ala"/>
</dbReference>
<dbReference type="InterPro" id="IPR000291">
    <property type="entry name" value="D-Ala_lig_Van_CS"/>
</dbReference>
<dbReference type="NCBIfam" id="TIGR01205">
    <property type="entry name" value="D_ala_D_alaTIGR"/>
    <property type="match status" value="1"/>
</dbReference>
<dbReference type="PANTHER" id="PTHR23132:SF23">
    <property type="entry name" value="D-ALANINE--D-ALANINE LIGASE B"/>
    <property type="match status" value="1"/>
</dbReference>
<feature type="binding site" evidence="20">
    <location>
        <position position="271"/>
    </location>
    <ligand>
        <name>Mg(2+)</name>
        <dbReference type="ChEBI" id="CHEBI:18420"/>
        <label>2</label>
    </ligand>
</feature>
<comment type="cofactor">
    <cofactor evidence="1">
        <name>Mn(2+)</name>
        <dbReference type="ChEBI" id="CHEBI:29035"/>
    </cofactor>
</comment>
<evidence type="ECO:0000256" key="17">
    <source>
        <dbReference type="ARBA" id="ARBA00047614"/>
    </source>
</evidence>
<dbReference type="FunFam" id="3.40.50.20:FF:000013">
    <property type="entry name" value="D-alanine--D-alanine ligase"/>
    <property type="match status" value="1"/>
</dbReference>
<comment type="cofactor">
    <cofactor evidence="20">
        <name>Mg(2+)</name>
        <dbReference type="ChEBI" id="CHEBI:18420"/>
    </cofactor>
    <cofactor evidence="20">
        <name>Mn(2+)</name>
        <dbReference type="ChEBI" id="CHEBI:29035"/>
    </cofactor>
    <text evidence="20">Binds 2 magnesium or manganese ions per subunit.</text>
</comment>
<dbReference type="NCBIfam" id="NF002378">
    <property type="entry name" value="PRK01372.1"/>
    <property type="match status" value="1"/>
</dbReference>
<dbReference type="Gene3D" id="3.30.470.20">
    <property type="entry name" value="ATP-grasp fold, B domain"/>
    <property type="match status" value="1"/>
</dbReference>
<comment type="catalytic activity">
    <reaction evidence="17 18">
        <text>2 D-alanine + ATP = D-alanyl-D-alanine + ADP + phosphate + H(+)</text>
        <dbReference type="Rhea" id="RHEA:11224"/>
        <dbReference type="ChEBI" id="CHEBI:15378"/>
        <dbReference type="ChEBI" id="CHEBI:30616"/>
        <dbReference type="ChEBI" id="CHEBI:43474"/>
        <dbReference type="ChEBI" id="CHEBI:57416"/>
        <dbReference type="ChEBI" id="CHEBI:57822"/>
        <dbReference type="ChEBI" id="CHEBI:456216"/>
        <dbReference type="EC" id="6.3.2.4"/>
    </reaction>
</comment>
<feature type="binding site" evidence="20">
    <location>
        <position position="256"/>
    </location>
    <ligand>
        <name>Mg(2+)</name>
        <dbReference type="ChEBI" id="CHEBI:18420"/>
        <label>1</label>
    </ligand>
</feature>
<evidence type="ECO:0000256" key="7">
    <source>
        <dbReference type="ARBA" id="ARBA00022490"/>
    </source>
</evidence>
<dbReference type="EC" id="6.3.2.4" evidence="6 18"/>
<evidence type="ECO:0000256" key="19">
    <source>
        <dbReference type="PIRSR" id="PIRSR039102-1"/>
    </source>
</evidence>
<evidence type="ECO:0000256" key="14">
    <source>
        <dbReference type="ARBA" id="ARBA00022984"/>
    </source>
</evidence>
<evidence type="ECO:0000259" key="22">
    <source>
        <dbReference type="PROSITE" id="PS50975"/>
    </source>
</evidence>
<dbReference type="SUPFAM" id="SSF56059">
    <property type="entry name" value="Glutathione synthetase ATP-binding domain-like"/>
    <property type="match status" value="1"/>
</dbReference>
<dbReference type="GO" id="GO:0008360">
    <property type="term" value="P:regulation of cell shape"/>
    <property type="evidence" value="ECO:0007669"/>
    <property type="project" value="UniProtKB-KW"/>
</dbReference>
<evidence type="ECO:0000256" key="13">
    <source>
        <dbReference type="ARBA" id="ARBA00022960"/>
    </source>
</evidence>
<dbReference type="PROSITE" id="PS00843">
    <property type="entry name" value="DALA_DALA_LIGASE_1"/>
    <property type="match status" value="1"/>
</dbReference>
<evidence type="ECO:0000256" key="1">
    <source>
        <dbReference type="ARBA" id="ARBA00001936"/>
    </source>
</evidence>
<dbReference type="EMBL" id="PQCO01000222">
    <property type="protein sequence ID" value="PUE00456.1"/>
    <property type="molecule type" value="Genomic_DNA"/>
</dbReference>
<dbReference type="PROSITE" id="PS00844">
    <property type="entry name" value="DALA_DALA_LIGASE_2"/>
    <property type="match status" value="1"/>
</dbReference>
<dbReference type="Gene3D" id="3.40.50.20">
    <property type="match status" value="1"/>
</dbReference>
<evidence type="ECO:0000256" key="20">
    <source>
        <dbReference type="PIRSR" id="PIRSR039102-3"/>
    </source>
</evidence>
<dbReference type="HAMAP" id="MF_00047">
    <property type="entry name" value="Dala_Dala_lig"/>
    <property type="match status" value="1"/>
</dbReference>
<dbReference type="PROSITE" id="PS50975">
    <property type="entry name" value="ATP_GRASP"/>
    <property type="match status" value="1"/>
</dbReference>
<sequence length="309" mass="33330">MTTLTAQDFGRVAVLYGGLSAEREVSLRSGAAVLAGLRRGGIDAHGIDVGADILEVLGRGRFDRAFIILHGRGGEDGVMQGALELLGLPYTGSGVAASALCMDKYRSKLLWQGLGLPTPEHVLLRDEAQLQEAAALGFPLMVKPAHEGSSIGMARVAGPGELAEAWREAARLDAEVLAERWITGREYTAAVLGGEVLPLIRLETPNVFYDYQAKYHSDTTRYHCPCGLEAGREVVLQGLALDAFRAVGASGWGRVDILVDDQERPWLLEVNTAPGMTDHSLVPMAARQHGLDFDALVWRILAQTLELPR</sequence>
<keyword evidence="9 20" id="KW-0479">Metal-binding</keyword>
<evidence type="ECO:0000256" key="11">
    <source>
        <dbReference type="ARBA" id="ARBA00022840"/>
    </source>
</evidence>
<dbReference type="InterPro" id="IPR016185">
    <property type="entry name" value="PreATP-grasp_dom_sf"/>
</dbReference>
<keyword evidence="7 18" id="KW-0963">Cytoplasm</keyword>
<comment type="subcellular location">
    <subcellularLocation>
        <location evidence="3 18">Cytoplasm</location>
    </subcellularLocation>
</comment>
<dbReference type="AlphaFoldDB" id="A0A6N4DUF3"/>
<feature type="active site" evidence="19">
    <location>
        <position position="22"/>
    </location>
</feature>
<evidence type="ECO:0000313" key="23">
    <source>
        <dbReference type="EMBL" id="PUE00456.1"/>
    </source>
</evidence>
<dbReference type="GO" id="GO:0005829">
    <property type="term" value="C:cytosol"/>
    <property type="evidence" value="ECO:0007669"/>
    <property type="project" value="TreeGrafter"/>
</dbReference>
<keyword evidence="10 21" id="KW-0547">Nucleotide-binding</keyword>
<feature type="active site" evidence="19">
    <location>
        <position position="149"/>
    </location>
</feature>
<comment type="function">
    <text evidence="2 18">Cell wall formation.</text>
</comment>
<evidence type="ECO:0000256" key="2">
    <source>
        <dbReference type="ARBA" id="ARBA00003921"/>
    </source>
</evidence>
<feature type="domain" description="ATP-grasp" evidence="22">
    <location>
        <begin position="108"/>
        <end position="302"/>
    </location>
</feature>
<dbReference type="SUPFAM" id="SSF52440">
    <property type="entry name" value="PreATP-grasp domain"/>
    <property type="match status" value="1"/>
</dbReference>
<dbReference type="InterPro" id="IPR011095">
    <property type="entry name" value="Dala_Dala_lig_C"/>
</dbReference>
<dbReference type="GO" id="GO:0009252">
    <property type="term" value="P:peptidoglycan biosynthetic process"/>
    <property type="evidence" value="ECO:0007669"/>
    <property type="project" value="UniProtKB-UniRule"/>
</dbReference>
<comment type="pathway">
    <text evidence="4 18">Cell wall biogenesis; peptidoglycan biosynthesis.</text>
</comment>
<keyword evidence="12 20" id="KW-0460">Magnesium</keyword>
<dbReference type="InterPro" id="IPR011127">
    <property type="entry name" value="Dala_Dala_lig_N"/>
</dbReference>
<protein>
    <recommendedName>
        <fullName evidence="6 18">D-alanine--D-alanine ligase</fullName>
        <ecNumber evidence="6 18">6.3.2.4</ecNumber>
    </recommendedName>
    <alternativeName>
        <fullName evidence="18">D-Ala-D-Ala ligase</fullName>
    </alternativeName>
    <alternativeName>
        <fullName evidence="18">D-alanylalanine synthetase</fullName>
    </alternativeName>
</protein>
<evidence type="ECO:0000256" key="21">
    <source>
        <dbReference type="PROSITE-ProRule" id="PRU00409"/>
    </source>
</evidence>
<dbReference type="FunFam" id="3.30.470.20:FF:000008">
    <property type="entry name" value="D-alanine--D-alanine ligase"/>
    <property type="match status" value="1"/>
</dbReference>
<evidence type="ECO:0000256" key="3">
    <source>
        <dbReference type="ARBA" id="ARBA00004496"/>
    </source>
</evidence>
<keyword evidence="14 18" id="KW-0573">Peptidoglycan synthesis</keyword>
<comment type="similarity">
    <text evidence="5 18">Belongs to the D-alanine--D-alanine ligase family.</text>
</comment>
<dbReference type="InterPro" id="IPR013815">
    <property type="entry name" value="ATP_grasp_subdomain_1"/>
</dbReference>
<proteinExistence type="inferred from homology"/>
<evidence type="ECO:0000256" key="8">
    <source>
        <dbReference type="ARBA" id="ARBA00022598"/>
    </source>
</evidence>
<dbReference type="PANTHER" id="PTHR23132">
    <property type="entry name" value="D-ALANINE--D-ALANINE LIGASE"/>
    <property type="match status" value="1"/>
</dbReference>
<dbReference type="Pfam" id="PF07478">
    <property type="entry name" value="Dala_Dala_lig_C"/>
    <property type="match status" value="1"/>
</dbReference>
<evidence type="ECO:0000256" key="6">
    <source>
        <dbReference type="ARBA" id="ARBA00012216"/>
    </source>
</evidence>
<keyword evidence="11 21" id="KW-0067">ATP-binding</keyword>
<evidence type="ECO:0000256" key="4">
    <source>
        <dbReference type="ARBA" id="ARBA00004752"/>
    </source>
</evidence>
<evidence type="ECO:0000313" key="24">
    <source>
        <dbReference type="Proteomes" id="UP000250928"/>
    </source>
</evidence>
<evidence type="ECO:0000256" key="9">
    <source>
        <dbReference type="ARBA" id="ARBA00022723"/>
    </source>
</evidence>
<evidence type="ECO:0000256" key="5">
    <source>
        <dbReference type="ARBA" id="ARBA00010871"/>
    </source>
</evidence>
<evidence type="ECO:0000256" key="12">
    <source>
        <dbReference type="ARBA" id="ARBA00022842"/>
    </source>
</evidence>
<accession>A0A6N4DUF3</accession>
<dbReference type="GO" id="GO:0046872">
    <property type="term" value="F:metal ion binding"/>
    <property type="evidence" value="ECO:0007669"/>
    <property type="project" value="UniProtKB-KW"/>
</dbReference>
<keyword evidence="16 18" id="KW-0961">Cell wall biogenesis/degradation</keyword>
<keyword evidence="13 18" id="KW-0133">Cell shape</keyword>
<name>A0A6N4DUF3_9GAMM</name>
<dbReference type="PIRSF" id="PIRSF039102">
    <property type="entry name" value="Ddl/VanB"/>
    <property type="match status" value="1"/>
</dbReference>
<gene>
    <name evidence="18" type="primary">ddl</name>
    <name evidence="23" type="ORF">C3L24_09265</name>
</gene>
<feature type="active site" evidence="19">
    <location>
        <position position="280"/>
    </location>
</feature>
<organism evidence="23 24">
    <name type="scientific">Candidatus Sedimenticola endophacoides</name>
    <dbReference type="NCBI Taxonomy" id="2548426"/>
    <lineage>
        <taxon>Bacteria</taxon>
        <taxon>Pseudomonadati</taxon>
        <taxon>Pseudomonadota</taxon>
        <taxon>Gammaproteobacteria</taxon>
        <taxon>Chromatiales</taxon>
        <taxon>Sedimenticolaceae</taxon>
        <taxon>Sedimenticola</taxon>
    </lineage>
</organism>
<feature type="binding site" evidence="20">
    <location>
        <position position="269"/>
    </location>
    <ligand>
        <name>Mg(2+)</name>
        <dbReference type="ChEBI" id="CHEBI:18420"/>
        <label>1</label>
    </ligand>
</feature>
<evidence type="ECO:0000256" key="15">
    <source>
        <dbReference type="ARBA" id="ARBA00023211"/>
    </source>
</evidence>
<feature type="binding site" evidence="20">
    <location>
        <position position="269"/>
    </location>
    <ligand>
        <name>Mg(2+)</name>
        <dbReference type="ChEBI" id="CHEBI:18420"/>
        <label>2</label>
    </ligand>
</feature>
<keyword evidence="8 18" id="KW-0436">Ligase</keyword>
<dbReference type="GO" id="GO:0005524">
    <property type="term" value="F:ATP binding"/>
    <property type="evidence" value="ECO:0007669"/>
    <property type="project" value="UniProtKB-UniRule"/>
</dbReference>
<dbReference type="InterPro" id="IPR011761">
    <property type="entry name" value="ATP-grasp"/>
</dbReference>
<reference evidence="23 24" key="1">
    <citation type="submission" date="2018-01" db="EMBL/GenBank/DDBJ databases">
        <title>Novel co-symbiosis in the lucinid bivalve Phacoides pectinatus.</title>
        <authorList>
            <person name="Lim S.J."/>
            <person name="Davis B.G."/>
            <person name="Gill D.E."/>
            <person name="Engel A.S."/>
            <person name="Anderson L.C."/>
            <person name="Campbell B.J."/>
        </authorList>
    </citation>
    <scope>NUCLEOTIDE SEQUENCE [LARGE SCALE GENOMIC DNA]</scope>
    <source>
        <strain evidence="23">N3_P5</strain>
    </source>
</reference>
<evidence type="ECO:0000256" key="10">
    <source>
        <dbReference type="ARBA" id="ARBA00022741"/>
    </source>
</evidence>
<dbReference type="UniPathway" id="UPA00219"/>
<dbReference type="GO" id="GO:0008716">
    <property type="term" value="F:D-alanine-D-alanine ligase activity"/>
    <property type="evidence" value="ECO:0007669"/>
    <property type="project" value="UniProtKB-UniRule"/>
</dbReference>
<keyword evidence="15 20" id="KW-0464">Manganese</keyword>
<dbReference type="Proteomes" id="UP000250928">
    <property type="component" value="Unassembled WGS sequence"/>
</dbReference>
<evidence type="ECO:0000256" key="18">
    <source>
        <dbReference type="HAMAP-Rule" id="MF_00047"/>
    </source>
</evidence>
<dbReference type="Pfam" id="PF01820">
    <property type="entry name" value="Dala_Dala_lig_N"/>
    <property type="match status" value="1"/>
</dbReference>